<feature type="region of interest" description="Disordered" evidence="1">
    <location>
        <begin position="57"/>
        <end position="130"/>
    </location>
</feature>
<evidence type="ECO:0000313" key="3">
    <source>
        <dbReference type="Proteomes" id="UP000250321"/>
    </source>
</evidence>
<feature type="compositionally biased region" description="Polar residues" evidence="1">
    <location>
        <begin position="117"/>
        <end position="128"/>
    </location>
</feature>
<evidence type="ECO:0000313" key="2">
    <source>
        <dbReference type="EMBL" id="PQM35655.1"/>
    </source>
</evidence>
<evidence type="ECO:0000256" key="1">
    <source>
        <dbReference type="SAM" id="MobiDB-lite"/>
    </source>
</evidence>
<name>A0A314UDS6_PRUYE</name>
<accession>A0A314UDS6</accession>
<gene>
    <name evidence="2" type="ORF">Pyn_21841</name>
</gene>
<reference evidence="2 3" key="1">
    <citation type="submission" date="2018-02" db="EMBL/GenBank/DDBJ databases">
        <title>Draft genome of wild Prunus yedoensis var. nudiflora.</title>
        <authorList>
            <person name="Baek S."/>
            <person name="Kim J.-H."/>
            <person name="Choi K."/>
            <person name="Kim G.-B."/>
            <person name="Cho A."/>
            <person name="Jang H."/>
            <person name="Shin C.-H."/>
            <person name="Yu H.-J."/>
            <person name="Mun J.-H."/>
        </authorList>
    </citation>
    <scope>NUCLEOTIDE SEQUENCE [LARGE SCALE GENOMIC DNA]</scope>
    <source>
        <strain evidence="3">cv. Jeju island</strain>
        <tissue evidence="2">Leaf</tissue>
    </source>
</reference>
<dbReference type="STRING" id="2094558.A0A314UDS6"/>
<sequence>MPRPSQSTPMEAFTQVQEIFSHVASPMQSPDTAVSKQDGWNPSIYYYSSRCPWDANLGTISGSVLPDPPSAPPHSQITTSARPPPTPPPPPPTLPLKENLADGSGPPPPPPPPPLTHSGQAGGTTNSSPVHHHHLLLPLHQFLLPPCSTSF</sequence>
<dbReference type="EMBL" id="PJQY01003653">
    <property type="protein sequence ID" value="PQM35655.1"/>
    <property type="molecule type" value="Genomic_DNA"/>
</dbReference>
<feature type="compositionally biased region" description="Pro residues" evidence="1">
    <location>
        <begin position="105"/>
        <end position="115"/>
    </location>
</feature>
<feature type="compositionally biased region" description="Pro residues" evidence="1">
    <location>
        <begin position="82"/>
        <end position="94"/>
    </location>
</feature>
<dbReference type="Proteomes" id="UP000250321">
    <property type="component" value="Unassembled WGS sequence"/>
</dbReference>
<dbReference type="AlphaFoldDB" id="A0A314UDS6"/>
<protein>
    <submittedName>
        <fullName evidence="2">Formin-like protein 13 isoform X3</fullName>
    </submittedName>
</protein>
<comment type="caution">
    <text evidence="2">The sequence shown here is derived from an EMBL/GenBank/DDBJ whole genome shotgun (WGS) entry which is preliminary data.</text>
</comment>
<proteinExistence type="predicted"/>
<keyword evidence="3" id="KW-1185">Reference proteome</keyword>
<organism evidence="2 3">
    <name type="scientific">Prunus yedoensis var. nudiflora</name>
    <dbReference type="NCBI Taxonomy" id="2094558"/>
    <lineage>
        <taxon>Eukaryota</taxon>
        <taxon>Viridiplantae</taxon>
        <taxon>Streptophyta</taxon>
        <taxon>Embryophyta</taxon>
        <taxon>Tracheophyta</taxon>
        <taxon>Spermatophyta</taxon>
        <taxon>Magnoliopsida</taxon>
        <taxon>eudicotyledons</taxon>
        <taxon>Gunneridae</taxon>
        <taxon>Pentapetalae</taxon>
        <taxon>rosids</taxon>
        <taxon>fabids</taxon>
        <taxon>Rosales</taxon>
        <taxon>Rosaceae</taxon>
        <taxon>Amygdaloideae</taxon>
        <taxon>Amygdaleae</taxon>
        <taxon>Prunus</taxon>
    </lineage>
</organism>